<keyword evidence="2" id="KW-1185">Reference proteome</keyword>
<sequence length="101" mass="11507">MKGENLKGYLSRFNNAMVRVNDPNQKFFVKAFHKGLHVDQLSDSLALRRPSRRDKSPSAPKYYRRCTVPPGILAFHGQATRIQLGGMMRIPSGTWAHRRGL</sequence>
<reference evidence="1" key="1">
    <citation type="submission" date="2018-05" db="EMBL/GenBank/DDBJ databases">
        <title>Draft genome of Mucuna pruriens seed.</title>
        <authorList>
            <person name="Nnadi N.E."/>
            <person name="Vos R."/>
            <person name="Hasami M.H."/>
            <person name="Devisetty U.K."/>
            <person name="Aguiy J.C."/>
        </authorList>
    </citation>
    <scope>NUCLEOTIDE SEQUENCE [LARGE SCALE GENOMIC DNA]</scope>
    <source>
        <strain evidence="1">JCA_2017</strain>
    </source>
</reference>
<evidence type="ECO:0000313" key="1">
    <source>
        <dbReference type="EMBL" id="RDY10409.1"/>
    </source>
</evidence>
<comment type="caution">
    <text evidence="1">The sequence shown here is derived from an EMBL/GenBank/DDBJ whole genome shotgun (WGS) entry which is preliminary data.</text>
</comment>
<name>A0A371I5W8_MUCPR</name>
<evidence type="ECO:0008006" key="3">
    <source>
        <dbReference type="Google" id="ProtNLM"/>
    </source>
</evidence>
<organism evidence="1 2">
    <name type="scientific">Mucuna pruriens</name>
    <name type="common">Velvet bean</name>
    <name type="synonym">Dolichos pruriens</name>
    <dbReference type="NCBI Taxonomy" id="157652"/>
    <lineage>
        <taxon>Eukaryota</taxon>
        <taxon>Viridiplantae</taxon>
        <taxon>Streptophyta</taxon>
        <taxon>Embryophyta</taxon>
        <taxon>Tracheophyta</taxon>
        <taxon>Spermatophyta</taxon>
        <taxon>Magnoliopsida</taxon>
        <taxon>eudicotyledons</taxon>
        <taxon>Gunneridae</taxon>
        <taxon>Pentapetalae</taxon>
        <taxon>rosids</taxon>
        <taxon>fabids</taxon>
        <taxon>Fabales</taxon>
        <taxon>Fabaceae</taxon>
        <taxon>Papilionoideae</taxon>
        <taxon>50 kb inversion clade</taxon>
        <taxon>NPAAA clade</taxon>
        <taxon>indigoferoid/millettioid clade</taxon>
        <taxon>Phaseoleae</taxon>
        <taxon>Mucuna</taxon>
    </lineage>
</organism>
<dbReference type="OrthoDB" id="1740536at2759"/>
<dbReference type="AlphaFoldDB" id="A0A371I5W8"/>
<gene>
    <name evidence="1" type="ORF">CR513_05077</name>
</gene>
<evidence type="ECO:0000313" key="2">
    <source>
        <dbReference type="Proteomes" id="UP000257109"/>
    </source>
</evidence>
<dbReference type="Proteomes" id="UP000257109">
    <property type="component" value="Unassembled WGS sequence"/>
</dbReference>
<feature type="non-terminal residue" evidence="1">
    <location>
        <position position="1"/>
    </location>
</feature>
<accession>A0A371I5W8</accession>
<protein>
    <recommendedName>
        <fullName evidence="3">Retrotransposon gag domain-containing protein</fullName>
    </recommendedName>
</protein>
<dbReference type="EMBL" id="QJKJ01000848">
    <property type="protein sequence ID" value="RDY10409.1"/>
    <property type="molecule type" value="Genomic_DNA"/>
</dbReference>
<proteinExistence type="predicted"/>